<evidence type="ECO:0000313" key="4">
    <source>
        <dbReference type="Proteomes" id="UP000292223"/>
    </source>
</evidence>
<dbReference type="RefSeq" id="WP_010709809.1">
    <property type="nucleotide sequence ID" value="NZ_JAANZP010000007.1"/>
</dbReference>
<name>A0A8B3RTY3_ENTFL</name>
<evidence type="ECO:0000313" key="3">
    <source>
        <dbReference type="Proteomes" id="UP000281488"/>
    </source>
</evidence>
<evidence type="ECO:0000313" key="2">
    <source>
        <dbReference type="EMBL" id="RYU33153.1"/>
    </source>
</evidence>
<accession>A0A8B3RTY3</accession>
<dbReference type="EMBL" id="SEWT01000004">
    <property type="protein sequence ID" value="RYU33153.1"/>
    <property type="molecule type" value="Genomic_DNA"/>
</dbReference>
<sequence length="210" mass="24371">MVFDFLKGPTGEKTLRTTKNQQRYFEDDSRIQGVYKDALVVYQVEKKQFCLIQLLRVDGVNMDSLSVHEQAGLNEDFGTFLSQNILYEPQITSLNSPITIQPFLDQWEKSVENYRKASNPNEALLQLKASYLVEYQKLQKTMETSKKQHYVTLSEKIVQLSLEGIEIAYESLRDKVRGVRSGLQGFMGKFDCQVTICTIQETRNIFHKYF</sequence>
<comment type="caution">
    <text evidence="2">The sequence shown here is derived from an EMBL/GenBank/DDBJ whole genome shotgun (WGS) entry which is preliminary data.</text>
</comment>
<organism evidence="2 4">
    <name type="scientific">Enterococcus faecalis</name>
    <name type="common">Streptococcus faecalis</name>
    <dbReference type="NCBI Taxonomy" id="1351"/>
    <lineage>
        <taxon>Bacteria</taxon>
        <taxon>Bacillati</taxon>
        <taxon>Bacillota</taxon>
        <taxon>Bacilli</taxon>
        <taxon>Lactobacillales</taxon>
        <taxon>Enterococcaceae</taxon>
        <taxon>Enterococcus</taxon>
    </lineage>
</organism>
<gene>
    <name evidence="1" type="ORF">EGW16_06260</name>
    <name evidence="2" type="ORF">EU507_07970</name>
</gene>
<dbReference type="AlphaFoldDB" id="A0A8B3RTY3"/>
<reference evidence="1 3" key="1">
    <citation type="submission" date="2018-10" db="EMBL/GenBank/DDBJ databases">
        <title>Genotypes and phenotypes of Enterococci isolated from broiler chickens.</title>
        <authorList>
            <person name="Muhammad A.R."/>
            <person name="Diarra M.S."/>
        </authorList>
    </citation>
    <scope>NUCLEOTIDE SEQUENCE [LARGE SCALE GENOMIC DNA]</scope>
    <source>
        <strain evidence="1 3">LIT2 A36'</strain>
    </source>
</reference>
<protein>
    <submittedName>
        <fullName evidence="2">Uncharacterized protein</fullName>
    </submittedName>
</protein>
<dbReference type="Proteomes" id="UP000292223">
    <property type="component" value="Unassembled WGS sequence"/>
</dbReference>
<reference evidence="2 4" key="2">
    <citation type="submission" date="2019-02" db="EMBL/GenBank/DDBJ databases">
        <title>From farm to fork: dissemination of Tn554::fexA-optrA in linezolid-resistant Enterococcus faecalis clones from chicken feces and meat in Tunisia.</title>
        <authorList>
            <person name="Tedim A.P."/>
            <person name="Elghaieb H."/>
            <person name="Abbassi M.S."/>
            <person name="Novais C."/>
            <person name="Hassen A."/>
            <person name="Peixe L."/>
            <person name="Freitas A.R."/>
        </authorList>
    </citation>
    <scope>NUCLEOTIDE SEQUENCE [LARGE SCALE GENOMIC DNA]</scope>
    <source>
        <strain evidence="2 4">728T</strain>
    </source>
</reference>
<dbReference type="Proteomes" id="UP000281488">
    <property type="component" value="Unassembled WGS sequence"/>
</dbReference>
<dbReference type="EMBL" id="RKMZ01000002">
    <property type="protein sequence ID" value="ROX34246.1"/>
    <property type="molecule type" value="Genomic_DNA"/>
</dbReference>
<evidence type="ECO:0000313" key="1">
    <source>
        <dbReference type="EMBL" id="ROX34246.1"/>
    </source>
</evidence>
<proteinExistence type="predicted"/>